<dbReference type="EMBL" id="LBTA01000018">
    <property type="protein sequence ID" value="KKQ32538.1"/>
    <property type="molecule type" value="Genomic_DNA"/>
</dbReference>
<dbReference type="SUPFAM" id="SSF52540">
    <property type="entry name" value="P-loop containing nucleoside triphosphate hydrolases"/>
    <property type="match status" value="1"/>
</dbReference>
<dbReference type="Gene3D" id="3.40.50.300">
    <property type="entry name" value="P-loop containing nucleotide triphosphate hydrolases"/>
    <property type="match status" value="1"/>
</dbReference>
<dbReference type="AlphaFoldDB" id="A0A0G0GN87"/>
<protein>
    <recommendedName>
        <fullName evidence="4">Shikimate kinase</fullName>
    </recommendedName>
</protein>
<dbReference type="Proteomes" id="UP000034701">
    <property type="component" value="Unassembled WGS sequence"/>
</dbReference>
<accession>A0A0G0GN87</accession>
<evidence type="ECO:0000256" key="1">
    <source>
        <dbReference type="SAM" id="Phobius"/>
    </source>
</evidence>
<reference evidence="2 3" key="1">
    <citation type="journal article" date="2015" name="Nature">
        <title>rRNA introns, odd ribosomes, and small enigmatic genomes across a large radiation of phyla.</title>
        <authorList>
            <person name="Brown C.T."/>
            <person name="Hug L.A."/>
            <person name="Thomas B.C."/>
            <person name="Sharon I."/>
            <person name="Castelle C.J."/>
            <person name="Singh A."/>
            <person name="Wilkins M.J."/>
            <person name="Williams K.H."/>
            <person name="Banfield J.F."/>
        </authorList>
    </citation>
    <scope>NUCLEOTIDE SEQUENCE [LARGE SCALE GENOMIC DNA]</scope>
</reference>
<evidence type="ECO:0000313" key="2">
    <source>
        <dbReference type="EMBL" id="KKQ32538.1"/>
    </source>
</evidence>
<proteinExistence type="predicted"/>
<keyword evidence="1" id="KW-0812">Transmembrane</keyword>
<organism evidence="2 3">
    <name type="scientific">Candidatus Nomurabacteria bacterium GW2011_GWA1_37_20</name>
    <dbReference type="NCBI Taxonomy" id="1618729"/>
    <lineage>
        <taxon>Bacteria</taxon>
        <taxon>Candidatus Nomuraibacteriota</taxon>
    </lineage>
</organism>
<keyword evidence="1" id="KW-1133">Transmembrane helix</keyword>
<evidence type="ECO:0000313" key="3">
    <source>
        <dbReference type="Proteomes" id="UP000034701"/>
    </source>
</evidence>
<keyword evidence="1" id="KW-0472">Membrane</keyword>
<evidence type="ECO:0008006" key="4">
    <source>
        <dbReference type="Google" id="ProtNLM"/>
    </source>
</evidence>
<feature type="transmembrane region" description="Helical" evidence="1">
    <location>
        <begin position="14"/>
        <end position="33"/>
    </location>
</feature>
<name>A0A0G0GN87_9BACT</name>
<sequence length="196" mass="22506">MKKLKKLLKNKKPIIVFIYGPMAVGKFTVARILSKKLRYKFTHNHALNDLVDGIFTRGTYANGVMKDRLRYDLLENAVKAGISLVTTHAYSHNYVSPAGLTDPKYVQTLEKKLTKLGAQFFTTHLKASNEELLRRVNMSSRKAFGKLTDKKIMRKFILQKDWQTSPKLKNNLVIDNTNLSPKKVSDIIIRHFKIKS</sequence>
<dbReference type="InterPro" id="IPR027417">
    <property type="entry name" value="P-loop_NTPase"/>
</dbReference>
<comment type="caution">
    <text evidence="2">The sequence shown here is derived from an EMBL/GenBank/DDBJ whole genome shotgun (WGS) entry which is preliminary data.</text>
</comment>
<gene>
    <name evidence="2" type="ORF">US45_C0018G0017</name>
</gene>